<keyword evidence="2" id="KW-1185">Reference proteome</keyword>
<organism evidence="1 2">
    <name type="scientific">Flavobacterium suaedae</name>
    <dbReference type="NCBI Taxonomy" id="1767027"/>
    <lineage>
        <taxon>Bacteria</taxon>
        <taxon>Pseudomonadati</taxon>
        <taxon>Bacteroidota</taxon>
        <taxon>Flavobacteriia</taxon>
        <taxon>Flavobacteriales</taxon>
        <taxon>Flavobacteriaceae</taxon>
        <taxon>Flavobacterium</taxon>
    </lineage>
</organism>
<comment type="caution">
    <text evidence="1">The sequence shown here is derived from an EMBL/GenBank/DDBJ whole genome shotgun (WGS) entry which is preliminary data.</text>
</comment>
<proteinExistence type="predicted"/>
<protein>
    <recommendedName>
        <fullName evidence="3">DUF4174 domain-containing protein</fullName>
    </recommendedName>
</protein>
<dbReference type="Gene3D" id="3.40.30.10">
    <property type="entry name" value="Glutaredoxin"/>
    <property type="match status" value="1"/>
</dbReference>
<dbReference type="Proteomes" id="UP000615760">
    <property type="component" value="Unassembled WGS sequence"/>
</dbReference>
<accession>A0ABQ1JJK1</accession>
<dbReference type="EMBL" id="BMJE01000002">
    <property type="protein sequence ID" value="GGB70084.1"/>
    <property type="molecule type" value="Genomic_DNA"/>
</dbReference>
<name>A0ABQ1JJK1_9FLAO</name>
<sequence length="188" mass="21830">MFLPVVVEGIKPLPKGETLDGKEVYLKDKITVLGFLGEDAVKKKETIFNLNQKVYDRYAEFEDFQMVMVVPEGNQEEITKLIEDISIMGNLNKWRFVFLSTEDIEAFFNAMKVKESLDADFGTNYVFIVDKDRNLRGRKGENKKGEDEYKDAYNAFSASELSNEMTDDVKILLREYRLALKKNQKREI</sequence>
<reference evidence="2" key="1">
    <citation type="journal article" date="2019" name="Int. J. Syst. Evol. Microbiol.">
        <title>The Global Catalogue of Microorganisms (GCM) 10K type strain sequencing project: providing services to taxonomists for standard genome sequencing and annotation.</title>
        <authorList>
            <consortium name="The Broad Institute Genomics Platform"/>
            <consortium name="The Broad Institute Genome Sequencing Center for Infectious Disease"/>
            <person name="Wu L."/>
            <person name="Ma J."/>
        </authorList>
    </citation>
    <scope>NUCLEOTIDE SEQUENCE [LARGE SCALE GENOMIC DNA]</scope>
    <source>
        <strain evidence="2">CGMCC 1.15461</strain>
    </source>
</reference>
<evidence type="ECO:0000313" key="2">
    <source>
        <dbReference type="Proteomes" id="UP000615760"/>
    </source>
</evidence>
<evidence type="ECO:0000313" key="1">
    <source>
        <dbReference type="EMBL" id="GGB70084.1"/>
    </source>
</evidence>
<gene>
    <name evidence="1" type="ORF">GCM10007424_07550</name>
</gene>
<evidence type="ECO:0008006" key="3">
    <source>
        <dbReference type="Google" id="ProtNLM"/>
    </source>
</evidence>